<dbReference type="eggNOG" id="ENOG502QPQ2">
    <property type="taxonomic scope" value="Eukaryota"/>
</dbReference>
<name>T1FWC0_HELRO</name>
<dbReference type="PANTHER" id="PTHR13223:SF2">
    <property type="entry name" value="ACIDIC FIBROBLAST GROWTH FACTOR INTRACELLULAR-BINDING PROTEIN"/>
    <property type="match status" value="1"/>
</dbReference>
<dbReference type="STRING" id="6412.T1FWC0"/>
<dbReference type="OrthoDB" id="16955at2759"/>
<evidence type="ECO:0000313" key="1">
    <source>
        <dbReference type="EMBL" id="ESN90083.1"/>
    </source>
</evidence>
<dbReference type="PANTHER" id="PTHR13223">
    <property type="entry name" value="ACIDIC FIBROBLAST GROWTH FACTOR INTRACELLULAR BINDING PROTEIN"/>
    <property type="match status" value="1"/>
</dbReference>
<reference evidence="3" key="1">
    <citation type="submission" date="2012-12" db="EMBL/GenBank/DDBJ databases">
        <authorList>
            <person name="Hellsten U."/>
            <person name="Grimwood J."/>
            <person name="Chapman J.A."/>
            <person name="Shapiro H."/>
            <person name="Aerts A."/>
            <person name="Otillar R.P."/>
            <person name="Terry A.Y."/>
            <person name="Boore J.L."/>
            <person name="Simakov O."/>
            <person name="Marletaz F."/>
            <person name="Cho S.-J."/>
            <person name="Edsinger-Gonzales E."/>
            <person name="Havlak P."/>
            <person name="Kuo D.-H."/>
            <person name="Larsson T."/>
            <person name="Lv J."/>
            <person name="Arendt D."/>
            <person name="Savage R."/>
            <person name="Osoegawa K."/>
            <person name="de Jong P."/>
            <person name="Lindberg D.R."/>
            <person name="Seaver E.C."/>
            <person name="Weisblat D.A."/>
            <person name="Putnam N.H."/>
            <person name="Grigoriev I.V."/>
            <person name="Rokhsar D.S."/>
        </authorList>
    </citation>
    <scope>NUCLEOTIDE SEQUENCE</scope>
</reference>
<evidence type="ECO:0000313" key="2">
    <source>
        <dbReference type="EnsemblMetazoa" id="HelroP194696"/>
    </source>
</evidence>
<accession>T1FWC0</accession>
<sequence length="241" mass="27791">MNTLIDVFVGNETLIDTGVYQLWLDGQTVENAAKIQQKKGTLLQFGATFEMLTNDIEDQYRTFKLLENYLKNPTELSYQLELQLAPEIQSQLIEKYYEFDTLVVREFIGRKLSTRLRNSLDDISDRTKISVRSCKRQFDNVKQVLKVVEDLPGSILNNIISNFLLSSHLAQQYAAMVFLNTNRFDLTKKKLSHLTFHDLVHCANVIMNSWSISLHDSKDGGDANDADLDRDFLQEVKEFKV</sequence>
<proteinExistence type="predicted"/>
<dbReference type="EMBL" id="KB097778">
    <property type="protein sequence ID" value="ESN90083.1"/>
    <property type="molecule type" value="Genomic_DNA"/>
</dbReference>
<dbReference type="GeneID" id="20213116"/>
<organism evidence="2 3">
    <name type="scientific">Helobdella robusta</name>
    <name type="common">Californian leech</name>
    <dbReference type="NCBI Taxonomy" id="6412"/>
    <lineage>
        <taxon>Eukaryota</taxon>
        <taxon>Metazoa</taxon>
        <taxon>Spiralia</taxon>
        <taxon>Lophotrochozoa</taxon>
        <taxon>Annelida</taxon>
        <taxon>Clitellata</taxon>
        <taxon>Hirudinea</taxon>
        <taxon>Rhynchobdellida</taxon>
        <taxon>Glossiphoniidae</taxon>
        <taxon>Helobdella</taxon>
    </lineage>
</organism>
<dbReference type="AlphaFoldDB" id="T1FWC0"/>
<gene>
    <name evidence="2" type="primary">20213116</name>
    <name evidence="1" type="ORF">HELRODRAFT_194696</name>
</gene>
<evidence type="ECO:0000313" key="3">
    <source>
        <dbReference type="Proteomes" id="UP000015101"/>
    </source>
</evidence>
<dbReference type="Pfam" id="PF05427">
    <property type="entry name" value="FIBP"/>
    <property type="match status" value="1"/>
</dbReference>
<dbReference type="RefSeq" id="XP_009031848.1">
    <property type="nucleotide sequence ID" value="XM_009033600.1"/>
</dbReference>
<reference evidence="2" key="3">
    <citation type="submission" date="2015-06" db="UniProtKB">
        <authorList>
            <consortium name="EnsemblMetazoa"/>
        </authorList>
    </citation>
    <scope>IDENTIFICATION</scope>
</reference>
<dbReference type="KEGG" id="hro:HELRODRAFT_194696"/>
<dbReference type="FunCoup" id="T1FWC0">
    <property type="interactions" value="1450"/>
</dbReference>
<dbReference type="InterPro" id="IPR008614">
    <property type="entry name" value="FIBP"/>
</dbReference>
<dbReference type="Proteomes" id="UP000015101">
    <property type="component" value="Unassembled WGS sequence"/>
</dbReference>
<protein>
    <recommendedName>
        <fullName evidence="4">Acidic fibroblast growth factor intracellular-binding protein</fullName>
    </recommendedName>
</protein>
<dbReference type="HOGENOM" id="CLU_039181_0_0_1"/>
<reference evidence="1 3" key="2">
    <citation type="journal article" date="2013" name="Nature">
        <title>Insights into bilaterian evolution from three spiralian genomes.</title>
        <authorList>
            <person name="Simakov O."/>
            <person name="Marletaz F."/>
            <person name="Cho S.J."/>
            <person name="Edsinger-Gonzales E."/>
            <person name="Havlak P."/>
            <person name="Hellsten U."/>
            <person name="Kuo D.H."/>
            <person name="Larsson T."/>
            <person name="Lv J."/>
            <person name="Arendt D."/>
            <person name="Savage R."/>
            <person name="Osoegawa K."/>
            <person name="de Jong P."/>
            <person name="Grimwood J."/>
            <person name="Chapman J.A."/>
            <person name="Shapiro H."/>
            <person name="Aerts A."/>
            <person name="Otillar R.P."/>
            <person name="Terry A.Y."/>
            <person name="Boore J.L."/>
            <person name="Grigoriev I.V."/>
            <person name="Lindberg D.R."/>
            <person name="Seaver E.C."/>
            <person name="Weisblat D.A."/>
            <person name="Putnam N.H."/>
            <person name="Rokhsar D.S."/>
        </authorList>
    </citation>
    <scope>NUCLEOTIDE SEQUENCE</scope>
</reference>
<dbReference type="CTD" id="20213116"/>
<dbReference type="OMA" id="DWPAIGF"/>
<keyword evidence="3" id="KW-1185">Reference proteome</keyword>
<evidence type="ECO:0008006" key="4">
    <source>
        <dbReference type="Google" id="ProtNLM"/>
    </source>
</evidence>
<dbReference type="EnsemblMetazoa" id="HelroT194696">
    <property type="protein sequence ID" value="HelroP194696"/>
    <property type="gene ID" value="HelroG194696"/>
</dbReference>
<dbReference type="InParanoid" id="T1FWC0"/>
<dbReference type="EMBL" id="AMQM01008443">
    <property type="status" value="NOT_ANNOTATED_CDS"/>
    <property type="molecule type" value="Genomic_DNA"/>
</dbReference>